<dbReference type="GO" id="GO:0004888">
    <property type="term" value="F:transmembrane signaling receptor activity"/>
    <property type="evidence" value="ECO:0007669"/>
    <property type="project" value="TreeGrafter"/>
</dbReference>
<feature type="coiled-coil region" evidence="4">
    <location>
        <begin position="78"/>
        <end position="105"/>
    </location>
</feature>
<dbReference type="Gene3D" id="1.10.287.950">
    <property type="entry name" value="Methyl-accepting chemotaxis protein"/>
    <property type="match status" value="1"/>
</dbReference>
<protein>
    <submittedName>
        <fullName evidence="8">Putative methyl-accepting chemotaxis protein (MCP)</fullName>
    </submittedName>
</protein>
<dbReference type="PROSITE" id="PS50111">
    <property type="entry name" value="CHEMOTAXIS_TRANSDUC_2"/>
    <property type="match status" value="1"/>
</dbReference>
<dbReference type="HOGENOM" id="CLU_000445_107_16_5"/>
<dbReference type="EMBL" id="AOSK01000039">
    <property type="protein sequence ID" value="EYD76919.1"/>
    <property type="molecule type" value="Genomic_DNA"/>
</dbReference>
<dbReference type="InterPro" id="IPR004089">
    <property type="entry name" value="MCPsignal_dom"/>
</dbReference>
<name>A0A017HT37_9RHOB</name>
<dbReference type="OrthoDB" id="9814362at2"/>
<organism evidence="8 9">
    <name type="scientific">Rubellimicrobium mesophilum DSM 19309</name>
    <dbReference type="NCBI Taxonomy" id="442562"/>
    <lineage>
        <taxon>Bacteria</taxon>
        <taxon>Pseudomonadati</taxon>
        <taxon>Pseudomonadota</taxon>
        <taxon>Alphaproteobacteria</taxon>
        <taxon>Rhodobacterales</taxon>
        <taxon>Roseobacteraceae</taxon>
        <taxon>Rubellimicrobium</taxon>
    </lineage>
</organism>
<dbReference type="PANTHER" id="PTHR43531:SF11">
    <property type="entry name" value="METHYL-ACCEPTING CHEMOTAXIS PROTEIN 3"/>
    <property type="match status" value="1"/>
</dbReference>
<dbReference type="InterPro" id="IPR024478">
    <property type="entry name" value="HlyB_4HB_MCP"/>
</dbReference>
<feature type="domain" description="Methyl-accepting transducer" evidence="7">
    <location>
        <begin position="223"/>
        <end position="438"/>
    </location>
</feature>
<evidence type="ECO:0000256" key="3">
    <source>
        <dbReference type="PROSITE-ProRule" id="PRU00284"/>
    </source>
</evidence>
<proteinExistence type="inferred from homology"/>
<comment type="caution">
    <text evidence="8">The sequence shown here is derived from an EMBL/GenBank/DDBJ whole genome shotgun (WGS) entry which is preliminary data.</text>
</comment>
<dbReference type="STRING" id="442562.Rumeso_01441"/>
<dbReference type="AlphaFoldDB" id="A0A017HT37"/>
<evidence type="ECO:0000259" key="7">
    <source>
        <dbReference type="PROSITE" id="PS50111"/>
    </source>
</evidence>
<dbReference type="RefSeq" id="WP_037278729.1">
    <property type="nucleotide sequence ID" value="NZ_KK088557.1"/>
</dbReference>
<keyword evidence="1" id="KW-0145">Chemotaxis</keyword>
<dbReference type="PANTHER" id="PTHR43531">
    <property type="entry name" value="PROTEIN ICFG"/>
    <property type="match status" value="1"/>
</dbReference>
<dbReference type="GO" id="GO:0007165">
    <property type="term" value="P:signal transduction"/>
    <property type="evidence" value="ECO:0007669"/>
    <property type="project" value="UniProtKB-KW"/>
</dbReference>
<dbReference type="SUPFAM" id="SSF58104">
    <property type="entry name" value="Methyl-accepting chemotaxis protein (MCP) signaling domain"/>
    <property type="match status" value="1"/>
</dbReference>
<feature type="region of interest" description="Disordered" evidence="5">
    <location>
        <begin position="467"/>
        <end position="492"/>
    </location>
</feature>
<keyword evidence="9" id="KW-1185">Reference proteome</keyword>
<accession>A0A017HT37</accession>
<dbReference type="Pfam" id="PF00015">
    <property type="entry name" value="MCPsignal"/>
    <property type="match status" value="1"/>
</dbReference>
<evidence type="ECO:0000256" key="6">
    <source>
        <dbReference type="SAM" id="Phobius"/>
    </source>
</evidence>
<dbReference type="SMART" id="SM00283">
    <property type="entry name" value="MA"/>
    <property type="match status" value="1"/>
</dbReference>
<dbReference type="Pfam" id="PF12729">
    <property type="entry name" value="4HB_MCP_1"/>
    <property type="match status" value="1"/>
</dbReference>
<dbReference type="GO" id="GO:0005886">
    <property type="term" value="C:plasma membrane"/>
    <property type="evidence" value="ECO:0007669"/>
    <property type="project" value="TreeGrafter"/>
</dbReference>
<sequence length="508" mass="53692">MRLNLKRKLALVFLLLFAASALSMGLALRSLQDINARMNDLVDVRSENLWLSEELRANAFDVQKMVRDAILHEDAAKIEAVVAEVAQAREQVSTFEDKLASQLDEASLVLLDRFQDLNTQLRGVNNQVLDLAGRQTPEADASAFRLVTGHGSELWAQMKPLLDQLVETERDSQAATVAQTEASFQRARNILFAIAAASALIGVLGATWVLRSMNGAVRTITDLTHRVAAGAAQMAATAQQLSQGASEQAAATEQASASVEQMAANIRQTAEGASETEGIASKSSASAQSMGENASLAVRSMRTVAEQILVIQEIARQTDLLALNAAVEAARAGEHGRGFAVVAAEVRKLAERSQAAATQVSRLSSETMTAADSTGRSLEGLLPQIGRTAELVAAISHANRELETGAGQVAQAIVELSKVTQENTSASEQVASTAAELALQAEGLRSAMSVLGVTTGDRGPVPAAASLAPARAKPPAVGQRHQGHDFDLATGSEDELDAQFMRHQRPAA</sequence>
<evidence type="ECO:0000256" key="1">
    <source>
        <dbReference type="ARBA" id="ARBA00022500"/>
    </source>
</evidence>
<comment type="similarity">
    <text evidence="2">Belongs to the methyl-accepting chemotaxis (MCP) protein family.</text>
</comment>
<gene>
    <name evidence="8" type="ORF">Rumeso_01441</name>
</gene>
<feature type="compositionally biased region" description="Low complexity" evidence="5">
    <location>
        <begin position="467"/>
        <end position="476"/>
    </location>
</feature>
<keyword evidence="6" id="KW-0472">Membrane</keyword>
<dbReference type="Proteomes" id="UP000019666">
    <property type="component" value="Unassembled WGS sequence"/>
</dbReference>
<keyword evidence="4" id="KW-0175">Coiled coil</keyword>
<keyword evidence="6" id="KW-0812">Transmembrane</keyword>
<keyword evidence="6" id="KW-1133">Transmembrane helix</keyword>
<reference evidence="8 9" key="1">
    <citation type="submission" date="2013-02" db="EMBL/GenBank/DDBJ databases">
        <authorList>
            <person name="Fiebig A."/>
            <person name="Goeker M."/>
            <person name="Klenk H.-P.P."/>
        </authorList>
    </citation>
    <scope>NUCLEOTIDE SEQUENCE [LARGE SCALE GENOMIC DNA]</scope>
    <source>
        <strain evidence="8 9">DSM 19309</strain>
    </source>
</reference>
<dbReference type="InterPro" id="IPR051310">
    <property type="entry name" value="MCP_chemotaxis"/>
</dbReference>
<keyword evidence="3" id="KW-0807">Transducer</keyword>
<feature type="transmembrane region" description="Helical" evidence="6">
    <location>
        <begin position="190"/>
        <end position="210"/>
    </location>
</feature>
<evidence type="ECO:0000313" key="9">
    <source>
        <dbReference type="Proteomes" id="UP000019666"/>
    </source>
</evidence>
<evidence type="ECO:0000313" key="8">
    <source>
        <dbReference type="EMBL" id="EYD76919.1"/>
    </source>
</evidence>
<evidence type="ECO:0000256" key="4">
    <source>
        <dbReference type="SAM" id="Coils"/>
    </source>
</evidence>
<dbReference type="GO" id="GO:0006935">
    <property type="term" value="P:chemotaxis"/>
    <property type="evidence" value="ECO:0007669"/>
    <property type="project" value="UniProtKB-KW"/>
</dbReference>
<evidence type="ECO:0000256" key="5">
    <source>
        <dbReference type="SAM" id="MobiDB-lite"/>
    </source>
</evidence>
<evidence type="ECO:0000256" key="2">
    <source>
        <dbReference type="ARBA" id="ARBA00029447"/>
    </source>
</evidence>